<evidence type="ECO:0000313" key="1">
    <source>
        <dbReference type="EMBL" id="GMN43880.1"/>
    </source>
</evidence>
<sequence>MIIRSSSSTKFISKGQNVGTRLLIQLNNVKSGSAMVIVQELLKRDESDMAYRSVNHECSSASEADHEGGRLVLDFRFLDHESQLAIGFPRQVFVIWPRRENGLLGGDRRGCHDRNDGVECREVRVVCIER</sequence>
<protein>
    <submittedName>
        <fullName evidence="1">Uncharacterized protein</fullName>
    </submittedName>
</protein>
<organism evidence="1 2">
    <name type="scientific">Ficus carica</name>
    <name type="common">Common fig</name>
    <dbReference type="NCBI Taxonomy" id="3494"/>
    <lineage>
        <taxon>Eukaryota</taxon>
        <taxon>Viridiplantae</taxon>
        <taxon>Streptophyta</taxon>
        <taxon>Embryophyta</taxon>
        <taxon>Tracheophyta</taxon>
        <taxon>Spermatophyta</taxon>
        <taxon>Magnoliopsida</taxon>
        <taxon>eudicotyledons</taxon>
        <taxon>Gunneridae</taxon>
        <taxon>Pentapetalae</taxon>
        <taxon>rosids</taxon>
        <taxon>fabids</taxon>
        <taxon>Rosales</taxon>
        <taxon>Moraceae</taxon>
        <taxon>Ficeae</taxon>
        <taxon>Ficus</taxon>
    </lineage>
</organism>
<gene>
    <name evidence="1" type="ORF">TIFTF001_013094</name>
</gene>
<reference evidence="1" key="1">
    <citation type="submission" date="2023-07" db="EMBL/GenBank/DDBJ databases">
        <title>draft genome sequence of fig (Ficus carica).</title>
        <authorList>
            <person name="Takahashi T."/>
            <person name="Nishimura K."/>
        </authorList>
    </citation>
    <scope>NUCLEOTIDE SEQUENCE</scope>
</reference>
<dbReference type="EMBL" id="BTGU01000017">
    <property type="protein sequence ID" value="GMN43880.1"/>
    <property type="molecule type" value="Genomic_DNA"/>
</dbReference>
<evidence type="ECO:0000313" key="2">
    <source>
        <dbReference type="Proteomes" id="UP001187192"/>
    </source>
</evidence>
<accession>A0AA88A1G2</accession>
<proteinExistence type="predicted"/>
<dbReference type="Proteomes" id="UP001187192">
    <property type="component" value="Unassembled WGS sequence"/>
</dbReference>
<name>A0AA88A1G2_FICCA</name>
<comment type="caution">
    <text evidence="1">The sequence shown here is derived from an EMBL/GenBank/DDBJ whole genome shotgun (WGS) entry which is preliminary data.</text>
</comment>
<dbReference type="AlphaFoldDB" id="A0AA88A1G2"/>
<dbReference type="Gramene" id="FCD_00008341-RA">
    <property type="protein sequence ID" value="FCD_00008341-RA:cds"/>
    <property type="gene ID" value="FCD_00008341"/>
</dbReference>
<keyword evidence="2" id="KW-1185">Reference proteome</keyword>